<evidence type="ECO:0000313" key="7">
    <source>
        <dbReference type="Proteomes" id="UP000075398"/>
    </source>
</evidence>
<dbReference type="InterPro" id="IPR058240">
    <property type="entry name" value="rSAM_sf"/>
</dbReference>
<reference evidence="6 7" key="1">
    <citation type="journal article" date="2016" name="ISME J.">
        <title>Chasing the elusive Euryarchaeota class WSA2: genomes reveal a uniquely fastidious methyl-reducing methanogen.</title>
        <authorList>
            <person name="Nobu M.K."/>
            <person name="Narihiro T."/>
            <person name="Kuroda K."/>
            <person name="Mei R."/>
            <person name="Liu W.T."/>
        </authorList>
    </citation>
    <scope>NUCLEOTIDE SEQUENCE [LARGE SCALE GENOMIC DNA]</scope>
    <source>
        <strain evidence="6">U1lsi0528_Bin055</strain>
    </source>
</reference>
<evidence type="ECO:0000256" key="3">
    <source>
        <dbReference type="ARBA" id="ARBA00023004"/>
    </source>
</evidence>
<dbReference type="Pfam" id="PF04055">
    <property type="entry name" value="Radical_SAM"/>
    <property type="match status" value="1"/>
</dbReference>
<dbReference type="GO" id="GO:0008168">
    <property type="term" value="F:methyltransferase activity"/>
    <property type="evidence" value="ECO:0007669"/>
    <property type="project" value="InterPro"/>
</dbReference>
<protein>
    <submittedName>
        <fullName evidence="6">Molybdenum cofactor biosynthesis protein A</fullName>
    </submittedName>
</protein>
<keyword evidence="1" id="KW-0949">S-adenosyl-L-methionine</keyword>
<accession>A0A150J7J4</accession>
<dbReference type="SUPFAM" id="SSF102114">
    <property type="entry name" value="Radical SAM enzymes"/>
    <property type="match status" value="1"/>
</dbReference>
<dbReference type="SFLD" id="SFLDG01067">
    <property type="entry name" value="SPASM/twitch_domain_containing"/>
    <property type="match status" value="1"/>
</dbReference>
<comment type="caution">
    <text evidence="6">The sequence shown here is derived from an EMBL/GenBank/DDBJ whole genome shotgun (WGS) entry which is preliminary data.</text>
</comment>
<evidence type="ECO:0000259" key="5">
    <source>
        <dbReference type="PROSITE" id="PS51918"/>
    </source>
</evidence>
<dbReference type="GO" id="GO:0051539">
    <property type="term" value="F:4 iron, 4 sulfur cluster binding"/>
    <property type="evidence" value="ECO:0007669"/>
    <property type="project" value="InterPro"/>
</dbReference>
<keyword evidence="3" id="KW-0408">Iron</keyword>
<sequence length="495" mass="56204">MSSELIRTTDSICPICQKRIKADIKAVQGHIIMEKECQEHGFFSDTLSNDIEYYKRLQRLDQVAENSVEKTTHKNKGCPYDCGLCQDHLTPSIFVNIDLTNRCNMSCPVCFASAGAKKRLYEPSFEEIKKILERMASIKPNPPFAVQFSGGEPTLRDDLPKIIETAKNLGISQIQVATNGKRFAKDPDYLKKVIDSGINTYYLQFDGLNPSSYIKFRGYDTFPEKKKAIENLRDFGESSVVLVPTVSKGVNDQELGNIIYFGRDNFDVIRGINFQPLSFSGRASQEEIKTYRITITDLVRLIEDQTNGEIGKEDFYPIPFVVPVSKFVESLRGIPMPHFTTHPQCGVATYVFVEDGKLIPITRFVDVEGFFEYLKERDEKVSSGGKIRKGIEVSRTLKDMGSFIDKKKMPKDLNLLDITKGILNGGGKEYLAKLHHKTLFIGTMHFMDPFNFDLDRVKRCAIHYALPDGSFIPFCSYNSIHRENIEKQLTTPIDE</sequence>
<feature type="domain" description="Radical SAM core" evidence="5">
    <location>
        <begin position="89"/>
        <end position="313"/>
    </location>
</feature>
<dbReference type="InterPro" id="IPR007197">
    <property type="entry name" value="rSAM"/>
</dbReference>
<dbReference type="PROSITE" id="PS51918">
    <property type="entry name" value="RADICAL_SAM"/>
    <property type="match status" value="1"/>
</dbReference>
<dbReference type="SFLD" id="SFLDS00029">
    <property type="entry name" value="Radical_SAM"/>
    <property type="match status" value="1"/>
</dbReference>
<dbReference type="GO" id="GO:0046872">
    <property type="term" value="F:metal ion binding"/>
    <property type="evidence" value="ECO:0007669"/>
    <property type="project" value="UniProtKB-KW"/>
</dbReference>
<dbReference type="AlphaFoldDB" id="A0A150J7J4"/>
<evidence type="ECO:0000256" key="2">
    <source>
        <dbReference type="ARBA" id="ARBA00022723"/>
    </source>
</evidence>
<dbReference type="NCBIfam" id="NF045702">
    <property type="entry name" value="rSAM_GDGT_ether"/>
    <property type="match status" value="1"/>
</dbReference>
<dbReference type="Gene3D" id="3.20.20.70">
    <property type="entry name" value="Aldolase class I"/>
    <property type="match status" value="1"/>
</dbReference>
<dbReference type="EMBL" id="LNGC01000009">
    <property type="protein sequence ID" value="KYC53190.1"/>
    <property type="molecule type" value="Genomic_DNA"/>
</dbReference>
<dbReference type="Proteomes" id="UP000075398">
    <property type="component" value="Unassembled WGS sequence"/>
</dbReference>
<proteinExistence type="predicted"/>
<dbReference type="PATRIC" id="fig|1705409.3.peg.411"/>
<dbReference type="SFLD" id="SFLDG01100">
    <property type="entry name" value="methyltransferase_(Class_D)"/>
    <property type="match status" value="1"/>
</dbReference>
<dbReference type="PANTHER" id="PTHR43306">
    <property type="entry name" value="7,8-DIHYDRO-6-HYDROXYMETHYLPTERIN DIMETHYLTRANSFERASE"/>
    <property type="match status" value="1"/>
</dbReference>
<dbReference type="STRING" id="1705564.APG08_00653"/>
<dbReference type="PANTHER" id="PTHR43306:SF1">
    <property type="entry name" value="7,8-DIHYDRO-6-HYDROXYMETHYLPTERIN DIMETHYLTRANSFERASE"/>
    <property type="match status" value="1"/>
</dbReference>
<dbReference type="CDD" id="cd01335">
    <property type="entry name" value="Radical_SAM"/>
    <property type="match status" value="1"/>
</dbReference>
<keyword evidence="2" id="KW-0479">Metal-binding</keyword>
<evidence type="ECO:0000256" key="1">
    <source>
        <dbReference type="ARBA" id="ARBA00022691"/>
    </source>
</evidence>
<dbReference type="InterPro" id="IPR056488">
    <property type="entry name" value="Zn_ribbon_HMPTM"/>
</dbReference>
<dbReference type="Pfam" id="PF23545">
    <property type="entry name" value="Zn_ribbon_HMPTM"/>
    <property type="match status" value="1"/>
</dbReference>
<dbReference type="InterPro" id="IPR013785">
    <property type="entry name" value="Aldolase_TIM"/>
</dbReference>
<evidence type="ECO:0000313" key="6">
    <source>
        <dbReference type="EMBL" id="KYC53190.1"/>
    </source>
</evidence>
<dbReference type="InterPro" id="IPR034471">
    <property type="entry name" value="GDGT/MA_synthase"/>
</dbReference>
<keyword evidence="4" id="KW-0411">Iron-sulfur</keyword>
<dbReference type="SFLD" id="SFLDF00385">
    <property type="entry name" value="7_8-dihydro-6-hydroxymethylpte"/>
    <property type="match status" value="1"/>
</dbReference>
<evidence type="ECO:0000256" key="4">
    <source>
        <dbReference type="ARBA" id="ARBA00023014"/>
    </source>
</evidence>
<name>A0A150J7J4_9EURY</name>
<gene>
    <name evidence="6" type="ORF">AMQ22_00399</name>
</gene>
<dbReference type="InterPro" id="IPR034474">
    <property type="entry name" value="Methyltransferase_Class_D"/>
</dbReference>
<organism evidence="6 7">
    <name type="scientific">Candidatus Methanofastidiosum methylothiophilum</name>
    <dbReference type="NCBI Taxonomy" id="1705564"/>
    <lineage>
        <taxon>Archaea</taxon>
        <taxon>Methanobacteriati</taxon>
        <taxon>Methanobacteriota</taxon>
        <taxon>Stenosarchaea group</taxon>
        <taxon>Candidatus Methanofastidiosia</taxon>
        <taxon>Candidatus Methanofastidiosales</taxon>
        <taxon>Candidatus Methanofastidiosaceae</taxon>
        <taxon>Candidatus Methanofastidiosum</taxon>
    </lineage>
</organism>